<dbReference type="Proteomes" id="UP000314294">
    <property type="component" value="Unassembled WGS sequence"/>
</dbReference>
<dbReference type="EMBL" id="SRLO01000067">
    <property type="protein sequence ID" value="TNN79150.1"/>
    <property type="molecule type" value="Genomic_DNA"/>
</dbReference>
<proteinExistence type="predicted"/>
<reference evidence="2 3" key="1">
    <citation type="submission" date="2019-03" db="EMBL/GenBank/DDBJ databases">
        <title>First draft genome of Liparis tanakae, snailfish: a comprehensive survey of snailfish specific genes.</title>
        <authorList>
            <person name="Kim W."/>
            <person name="Song I."/>
            <person name="Jeong J.-H."/>
            <person name="Kim D."/>
            <person name="Kim S."/>
            <person name="Ryu S."/>
            <person name="Song J.Y."/>
            <person name="Lee S.K."/>
        </authorList>
    </citation>
    <scope>NUCLEOTIDE SEQUENCE [LARGE SCALE GENOMIC DNA]</scope>
    <source>
        <tissue evidence="2">Muscle</tissue>
    </source>
</reference>
<gene>
    <name evidence="2" type="ORF">EYF80_010598</name>
</gene>
<protein>
    <submittedName>
        <fullName evidence="2">Uncharacterized protein</fullName>
    </submittedName>
</protein>
<sequence length="244" mass="27414">METIGLGQQKGTEFRQRYKWCIHVRRQQALHIRFVRRMDFIEDAEQLSGQMMQRRNITFSCQVWTKEEPLEVKDSPQEESVRCKARRFINAAVIYVNFTLKVKRSKRRIRVALNERDGGGGCGQRHRTEVAPEIVSEKFISQQSENVRPHLVAPPTYKGAGPKPREAREAHLACSSSAIISQVARAAGEPQISIISPRGAAVEGGGGGDGNMMFTEVNHRRREVSLWQKDGIKQSGSKGTDGNS</sequence>
<dbReference type="AlphaFoldDB" id="A0A4Z2IM76"/>
<organism evidence="2 3">
    <name type="scientific">Liparis tanakae</name>
    <name type="common">Tanaka's snailfish</name>
    <dbReference type="NCBI Taxonomy" id="230148"/>
    <lineage>
        <taxon>Eukaryota</taxon>
        <taxon>Metazoa</taxon>
        <taxon>Chordata</taxon>
        <taxon>Craniata</taxon>
        <taxon>Vertebrata</taxon>
        <taxon>Euteleostomi</taxon>
        <taxon>Actinopterygii</taxon>
        <taxon>Neopterygii</taxon>
        <taxon>Teleostei</taxon>
        <taxon>Neoteleostei</taxon>
        <taxon>Acanthomorphata</taxon>
        <taxon>Eupercaria</taxon>
        <taxon>Perciformes</taxon>
        <taxon>Cottioidei</taxon>
        <taxon>Cottales</taxon>
        <taxon>Liparidae</taxon>
        <taxon>Liparis</taxon>
    </lineage>
</organism>
<evidence type="ECO:0000313" key="3">
    <source>
        <dbReference type="Proteomes" id="UP000314294"/>
    </source>
</evidence>
<feature type="region of interest" description="Disordered" evidence="1">
    <location>
        <begin position="224"/>
        <end position="244"/>
    </location>
</feature>
<comment type="caution">
    <text evidence="2">The sequence shown here is derived from an EMBL/GenBank/DDBJ whole genome shotgun (WGS) entry which is preliminary data.</text>
</comment>
<accession>A0A4Z2IM76</accession>
<evidence type="ECO:0000313" key="2">
    <source>
        <dbReference type="EMBL" id="TNN79150.1"/>
    </source>
</evidence>
<name>A0A4Z2IM76_9TELE</name>
<feature type="compositionally biased region" description="Polar residues" evidence="1">
    <location>
        <begin position="234"/>
        <end position="244"/>
    </location>
</feature>
<keyword evidence="3" id="KW-1185">Reference proteome</keyword>
<evidence type="ECO:0000256" key="1">
    <source>
        <dbReference type="SAM" id="MobiDB-lite"/>
    </source>
</evidence>